<evidence type="ECO:0000256" key="1">
    <source>
        <dbReference type="SAM" id="MobiDB-lite"/>
    </source>
</evidence>
<reference evidence="2" key="2">
    <citation type="submission" date="2012-06" db="EMBL/GenBank/DDBJ databases">
        <authorList>
            <person name="Yu Y."/>
            <person name="Currie J."/>
            <person name="Lomeli R."/>
            <person name="Angelova A."/>
            <person name="Collura K."/>
            <person name="Wissotski M."/>
            <person name="Campos D."/>
            <person name="Kudrna D."/>
            <person name="Golser W."/>
            <person name="Ashely E."/>
            <person name="Descour A."/>
            <person name="Fernandes J."/>
            <person name="Soderlund C."/>
            <person name="Walbot V."/>
        </authorList>
    </citation>
    <scope>NUCLEOTIDE SEQUENCE</scope>
    <source>
        <strain evidence="2">B73</strain>
    </source>
</reference>
<protein>
    <submittedName>
        <fullName evidence="2">Uncharacterized protein</fullName>
    </submittedName>
</protein>
<organism evidence="2">
    <name type="scientific">Zea mays</name>
    <name type="common">Maize</name>
    <dbReference type="NCBI Taxonomy" id="4577"/>
    <lineage>
        <taxon>Eukaryota</taxon>
        <taxon>Viridiplantae</taxon>
        <taxon>Streptophyta</taxon>
        <taxon>Embryophyta</taxon>
        <taxon>Tracheophyta</taxon>
        <taxon>Spermatophyta</taxon>
        <taxon>Magnoliopsida</taxon>
        <taxon>Liliopsida</taxon>
        <taxon>Poales</taxon>
        <taxon>Poaceae</taxon>
        <taxon>PACMAD clade</taxon>
        <taxon>Panicoideae</taxon>
        <taxon>Andropogonodae</taxon>
        <taxon>Andropogoneae</taxon>
        <taxon>Tripsacinae</taxon>
        <taxon>Zea</taxon>
    </lineage>
</organism>
<dbReference type="AlphaFoldDB" id="C0PMC2"/>
<evidence type="ECO:0000313" key="2">
    <source>
        <dbReference type="EMBL" id="ACN36338.1"/>
    </source>
</evidence>
<accession>C0PMC2</accession>
<reference evidence="2" key="1">
    <citation type="journal article" date="2009" name="PLoS Genet.">
        <title>Sequencing, mapping, and analysis of 27,455 maize full-length cDNAs.</title>
        <authorList>
            <person name="Soderlund C."/>
            <person name="Descour A."/>
            <person name="Kudrna D."/>
            <person name="Bomhoff M."/>
            <person name="Boyd L."/>
            <person name="Currie J."/>
            <person name="Angelova A."/>
            <person name="Collura K."/>
            <person name="Wissotski M."/>
            <person name="Ashley E."/>
            <person name="Morrow D."/>
            <person name="Fernandes J."/>
            <person name="Walbot V."/>
            <person name="Yu Y."/>
        </authorList>
    </citation>
    <scope>NUCLEOTIDE SEQUENCE</scope>
    <source>
        <strain evidence="2">B73</strain>
    </source>
</reference>
<proteinExistence type="evidence at transcript level"/>
<name>C0PMC2_MAIZE</name>
<feature type="region of interest" description="Disordered" evidence="1">
    <location>
        <begin position="1"/>
        <end position="33"/>
    </location>
</feature>
<sequence>MPNGERYPKEAAVVGIKGPRSSRRRGRMGRAGMTRWAWRRTQRRLSTSLSQSSSCRISYLRGRIDRKLGSARKLQCRCKAGSTPGHGVVLFAINLSAGSDHCRDESDHH</sequence>
<dbReference type="EMBL" id="BT069441">
    <property type="protein sequence ID" value="ACN36338.1"/>
    <property type="molecule type" value="mRNA"/>
</dbReference>